<dbReference type="Proteomes" id="UP000031524">
    <property type="component" value="Chromosome"/>
</dbReference>
<reference evidence="3 4" key="1">
    <citation type="submission" date="2013-04" db="EMBL/GenBank/DDBJ databases">
        <title>Complete genome sequence of Corynebacterium humireducens DSM 45392(T), isolated from a wastewater-fed microbial fuel cell.</title>
        <authorList>
            <person name="Ruckert C."/>
            <person name="Albersmeier A."/>
            <person name="Kalinowski J."/>
        </authorList>
    </citation>
    <scope>NUCLEOTIDE SEQUENCE [LARGE SCALE GENOMIC DNA]</scope>
    <source>
        <strain evidence="4">MFC-5</strain>
    </source>
</reference>
<dbReference type="HOGENOM" id="CLU_1164327_0_0_11"/>
<evidence type="ECO:0000313" key="4">
    <source>
        <dbReference type="Proteomes" id="UP000031524"/>
    </source>
</evidence>
<feature type="transmembrane region" description="Helical" evidence="1">
    <location>
        <begin position="100"/>
        <end position="120"/>
    </location>
</feature>
<sequence length="217" mass="23797">MRAWGWYLGIAAVLAACWFWLWTNFHLVPDPMPIHFTLDGQPDAWATKSLPSALSLTGLPTLMLGIVGAAAVGLTSVSAREAGERQKMISTGFGPVLSRWMFWISTIIVVSFTASLLGHYGPLNDLLMVSGLILSTVFFGLRIRTLYRRVSAVYPPGEKEQHMRYGFYWNRDDPDTVVSLENGMSTTLNFARPGAWGILALLLALPTLAIILGLLAG</sequence>
<dbReference type="InterPro" id="IPR012867">
    <property type="entry name" value="DUF1648"/>
</dbReference>
<name>A0A0B5D8W6_9CORY</name>
<dbReference type="AlphaFoldDB" id="A0A0B5D8W6"/>
<dbReference type="PROSITE" id="PS51257">
    <property type="entry name" value="PROKAR_LIPOPROTEIN"/>
    <property type="match status" value="1"/>
</dbReference>
<keyword evidence="1" id="KW-0812">Transmembrane</keyword>
<evidence type="ECO:0000313" key="3">
    <source>
        <dbReference type="EMBL" id="AJE32668.1"/>
    </source>
</evidence>
<feature type="transmembrane region" description="Helical" evidence="1">
    <location>
        <begin position="126"/>
        <end position="143"/>
    </location>
</feature>
<feature type="transmembrane region" description="Helical" evidence="1">
    <location>
        <begin position="5"/>
        <end position="23"/>
    </location>
</feature>
<proteinExistence type="predicted"/>
<feature type="transmembrane region" description="Helical" evidence="1">
    <location>
        <begin position="194"/>
        <end position="216"/>
    </location>
</feature>
<protein>
    <recommendedName>
        <fullName evidence="2">DUF1648 domain-containing protein</fullName>
    </recommendedName>
</protein>
<dbReference type="KEGG" id="chm:B842_04075"/>
<gene>
    <name evidence="3" type="ORF">B842_04075</name>
</gene>
<dbReference type="STRING" id="1223515.B842_04075"/>
<organism evidence="3 4">
    <name type="scientific">Corynebacterium humireducens NBRC 106098 = DSM 45392</name>
    <dbReference type="NCBI Taxonomy" id="1223515"/>
    <lineage>
        <taxon>Bacteria</taxon>
        <taxon>Bacillati</taxon>
        <taxon>Actinomycetota</taxon>
        <taxon>Actinomycetes</taxon>
        <taxon>Mycobacteriales</taxon>
        <taxon>Corynebacteriaceae</taxon>
        <taxon>Corynebacterium</taxon>
    </lineage>
</organism>
<feature type="domain" description="DUF1648" evidence="2">
    <location>
        <begin position="13"/>
        <end position="57"/>
    </location>
</feature>
<accession>A0A0B5D8W6</accession>
<evidence type="ECO:0000256" key="1">
    <source>
        <dbReference type="SAM" id="Phobius"/>
    </source>
</evidence>
<dbReference type="RefSeq" id="WP_040085351.1">
    <property type="nucleotide sequence ID" value="NZ_BCSU01000026.1"/>
</dbReference>
<feature type="transmembrane region" description="Helical" evidence="1">
    <location>
        <begin position="59"/>
        <end position="79"/>
    </location>
</feature>
<keyword evidence="4" id="KW-1185">Reference proteome</keyword>
<keyword evidence="1" id="KW-1133">Transmembrane helix</keyword>
<evidence type="ECO:0000259" key="2">
    <source>
        <dbReference type="Pfam" id="PF07853"/>
    </source>
</evidence>
<dbReference type="EMBL" id="CP005286">
    <property type="protein sequence ID" value="AJE32668.1"/>
    <property type="molecule type" value="Genomic_DNA"/>
</dbReference>
<dbReference type="Pfam" id="PF07853">
    <property type="entry name" value="DUF1648"/>
    <property type="match status" value="1"/>
</dbReference>
<keyword evidence="1" id="KW-0472">Membrane</keyword>